<feature type="transmembrane region" description="Helical" evidence="1">
    <location>
        <begin position="80"/>
        <end position="98"/>
    </location>
</feature>
<dbReference type="Pfam" id="PF09913">
    <property type="entry name" value="DUF2142"/>
    <property type="match status" value="1"/>
</dbReference>
<feature type="transmembrane region" description="Helical" evidence="1">
    <location>
        <begin position="522"/>
        <end position="541"/>
    </location>
</feature>
<dbReference type="InterPro" id="IPR018674">
    <property type="entry name" value="DUF2142_membrane"/>
</dbReference>
<feature type="transmembrane region" description="Helical" evidence="1">
    <location>
        <begin position="491"/>
        <end position="510"/>
    </location>
</feature>
<proteinExistence type="predicted"/>
<dbReference type="AlphaFoldDB" id="A0A6N2YU58"/>
<organism evidence="2">
    <name type="scientific">Collinsella intestinalis</name>
    <dbReference type="NCBI Taxonomy" id="147207"/>
    <lineage>
        <taxon>Bacteria</taxon>
        <taxon>Bacillati</taxon>
        <taxon>Actinomycetota</taxon>
        <taxon>Coriobacteriia</taxon>
        <taxon>Coriobacteriales</taxon>
        <taxon>Coriobacteriaceae</taxon>
        <taxon>Collinsella</taxon>
    </lineage>
</organism>
<keyword evidence="1" id="KW-0472">Membrane</keyword>
<reference evidence="2" key="1">
    <citation type="submission" date="2019-11" db="EMBL/GenBank/DDBJ databases">
        <authorList>
            <person name="Feng L."/>
        </authorList>
    </citation>
    <scope>NUCLEOTIDE SEQUENCE</scope>
    <source>
        <strain evidence="2">CintestinalisLFYP54</strain>
    </source>
</reference>
<feature type="transmembrane region" description="Helical" evidence="1">
    <location>
        <begin position="423"/>
        <end position="439"/>
    </location>
</feature>
<evidence type="ECO:0000256" key="1">
    <source>
        <dbReference type="SAM" id="Phobius"/>
    </source>
</evidence>
<keyword evidence="1" id="KW-1133">Transmembrane helix</keyword>
<name>A0A6N2YU58_9ACTN</name>
<feature type="transmembrane region" description="Helical" evidence="1">
    <location>
        <begin position="48"/>
        <end position="73"/>
    </location>
</feature>
<keyword evidence="1" id="KW-0812">Transmembrane</keyword>
<feature type="transmembrane region" description="Helical" evidence="1">
    <location>
        <begin position="21"/>
        <end position="42"/>
    </location>
</feature>
<feature type="transmembrane region" description="Helical" evidence="1">
    <location>
        <begin position="264"/>
        <end position="286"/>
    </location>
</feature>
<feature type="transmembrane region" description="Helical" evidence="1">
    <location>
        <begin position="335"/>
        <end position="355"/>
    </location>
</feature>
<accession>A0A6N2YU58</accession>
<feature type="transmembrane region" description="Helical" evidence="1">
    <location>
        <begin position="451"/>
        <end position="471"/>
    </location>
</feature>
<protein>
    <recommendedName>
        <fullName evidence="3">DUF2142 domain-containing protein</fullName>
    </recommendedName>
</protein>
<dbReference type="EMBL" id="CACRTN010000009">
    <property type="protein sequence ID" value="VYT69406.1"/>
    <property type="molecule type" value="Genomic_DNA"/>
</dbReference>
<evidence type="ECO:0000313" key="2">
    <source>
        <dbReference type="EMBL" id="VYT69406.1"/>
    </source>
</evidence>
<feature type="transmembrane region" description="Helical" evidence="1">
    <location>
        <begin position="298"/>
        <end position="323"/>
    </location>
</feature>
<feature type="transmembrane region" description="Helical" evidence="1">
    <location>
        <begin position="217"/>
        <end position="238"/>
    </location>
</feature>
<gene>
    <name evidence="2" type="ORF">CILFYP54_01297</name>
</gene>
<sequence length="542" mass="58424">MGINVSNAEKSPVGLYLKEKSVACIVSLAVCACLLLASWFWFKECGSTVFLFAAVPASLIASAFVFCAVAGYMDGEKRQIIAFGSVLASFCIVFSIAFPPLSAPDELHHFYATYWLSNVVLGEGNGLDSDPMPMRAADKELCDYMMWSAVEDGGLYEIGRGVYGATRDLARGAVDFPEDTKELKEYDFSLGSENVVAKVGSVAGVVLARMLDLGPVALFYFGRFGSIIVFVVCALGAYKIAPVFKNAIVATSLLPMTLHLAASYSYDSGIIGLSMLLIACILRAVYGKGRLRGRDLVPIAVLAAAVAPCKIVYSVSILLVLFIPAHRFSSRKSAFIFKGGVFAAAACSLVAFRLLSVSELASSASTVQVRGDEVGHFYSVGLLLSQPAMTLKLFLRTLDTYSAYYVFTMLGGSLGWLQENLEAPALLMFAYAVIGVLCMQSDKPDTMRGRGLFRGACAVLFCLCVGGIMLSMCIGHTFDTELVIRGVQGRYFLPVLPLLLMALCANGLVVRWKNPTMLLMSSYVVLNVFYMVRFGAAALMLP</sequence>
<evidence type="ECO:0008006" key="3">
    <source>
        <dbReference type="Google" id="ProtNLM"/>
    </source>
</evidence>